<dbReference type="CDD" id="cd07750">
    <property type="entry name" value="PolyPPase_VTC_like"/>
    <property type="match status" value="1"/>
</dbReference>
<evidence type="ECO:0000259" key="1">
    <source>
        <dbReference type="Pfam" id="PF09359"/>
    </source>
</evidence>
<accession>A0A4Z0RIU0</accession>
<organism evidence="3 4">
    <name type="scientific">Weissella confusa</name>
    <name type="common">Lactobacillus confusus</name>
    <dbReference type="NCBI Taxonomy" id="1583"/>
    <lineage>
        <taxon>Bacteria</taxon>
        <taxon>Bacillati</taxon>
        <taxon>Bacillota</taxon>
        <taxon>Bacilli</taxon>
        <taxon>Lactobacillales</taxon>
        <taxon>Lactobacillaceae</taxon>
        <taxon>Weissella</taxon>
    </lineage>
</organism>
<dbReference type="RefSeq" id="WP_003609750.1">
    <property type="nucleotide sequence ID" value="NZ_ALXH01000112.1"/>
</dbReference>
<evidence type="ECO:0000313" key="2">
    <source>
        <dbReference type="EMBL" id="MBJ7633058.1"/>
    </source>
</evidence>
<dbReference type="EMBL" id="JAAOCX010000010">
    <property type="protein sequence ID" value="MBJ7633058.1"/>
    <property type="molecule type" value="Genomic_DNA"/>
</dbReference>
<protein>
    <submittedName>
        <fullName evidence="3">Polyphosphate polymerase domain-containing protein</fullName>
    </submittedName>
</protein>
<dbReference type="GO" id="GO:0006799">
    <property type="term" value="P:polyphosphate biosynthetic process"/>
    <property type="evidence" value="ECO:0007669"/>
    <property type="project" value="UniProtKB-ARBA"/>
</dbReference>
<comment type="caution">
    <text evidence="3">The sequence shown here is derived from an EMBL/GenBank/DDBJ whole genome shotgun (WGS) entry which is preliminary data.</text>
</comment>
<dbReference type="Proteomes" id="UP000808038">
    <property type="component" value="Unassembled WGS sequence"/>
</dbReference>
<dbReference type="EMBL" id="JAAOCP010000005">
    <property type="protein sequence ID" value="MBJ7638828.1"/>
    <property type="molecule type" value="Genomic_DNA"/>
</dbReference>
<gene>
    <name evidence="3" type="ORF">HAU20_05410</name>
    <name evidence="2" type="ORF">HAU43_08165</name>
</gene>
<feature type="domain" description="VTC" evidence="1">
    <location>
        <begin position="5"/>
        <end position="228"/>
    </location>
</feature>
<reference evidence="3 4" key="2">
    <citation type="journal article" date="2021" name="Int. J. Food Microbiol.">
        <title>Safety demonstration of a microbial species for use in the food chain: Weissella confusa.</title>
        <authorList>
            <person name="Bourdichon F."/>
            <person name="Patrone V."/>
            <person name="Fontana A."/>
            <person name="Milani G."/>
            <person name="Morelli L."/>
        </authorList>
    </citation>
    <scope>NUCLEOTIDE SEQUENCE [LARGE SCALE GENOMIC DNA]</scope>
    <source>
        <strain evidence="2">CCUG 30943</strain>
        <strain evidence="3 4">CCUG 43002</strain>
    </source>
</reference>
<evidence type="ECO:0000313" key="3">
    <source>
        <dbReference type="EMBL" id="MBJ7638828.1"/>
    </source>
</evidence>
<name>A0A4Z0RIU0_WEICO</name>
<dbReference type="Gene3D" id="3.20.100.30">
    <property type="entry name" value="VTC, catalytic tunnel domain"/>
    <property type="match status" value="1"/>
</dbReference>
<sequence>MQVFNRYEVKYIITQAEYEAILQALLATEDMRLDRYNQTGESYPIQSLYYASVTDAVSQQALRLEPNEFKQRLRVRSYGPATAAKPVFLEIKKKFLKKTYKRRITVDYETANRFLIAGELPDNQIGREVLALARKQLQPVIKVAYERVALHATSCDSDLRISFDTDIRTSTLDLNISNQTIGENLLPAGMVLMEIKTELGMPTFLRRIVADYQLRPTSFSKFERGLKRSFQESDETYTDILQKEIAHA</sequence>
<dbReference type="AlphaFoldDB" id="A0A4Z0RIU0"/>
<dbReference type="InterPro" id="IPR018966">
    <property type="entry name" value="VTC_domain"/>
</dbReference>
<reference evidence="3" key="1">
    <citation type="submission" date="2020-02" db="EMBL/GenBank/DDBJ databases">
        <authorList>
            <person name="Fontana A."/>
            <person name="Patrone V."/>
            <person name="Morelli L."/>
        </authorList>
    </citation>
    <scope>NUCLEOTIDE SEQUENCE</scope>
    <source>
        <strain evidence="2">CCUG 30943</strain>
        <strain evidence="3">CCUG 43002</strain>
    </source>
</reference>
<proteinExistence type="predicted"/>
<evidence type="ECO:0000313" key="4">
    <source>
        <dbReference type="Proteomes" id="UP000728106"/>
    </source>
</evidence>
<dbReference type="Proteomes" id="UP000728106">
    <property type="component" value="Unassembled WGS sequence"/>
</dbReference>
<dbReference type="Pfam" id="PF09359">
    <property type="entry name" value="VTC"/>
    <property type="match status" value="1"/>
</dbReference>
<dbReference type="InterPro" id="IPR042267">
    <property type="entry name" value="VTC_sf"/>
</dbReference>
<keyword evidence="4" id="KW-1185">Reference proteome</keyword>